<dbReference type="InterPro" id="IPR043128">
    <property type="entry name" value="Rev_trsase/Diguanyl_cyclase"/>
</dbReference>
<gene>
    <name evidence="2" type="ORF">UXM345_LOCUS38648</name>
    <name evidence="1" type="ORF">XDN619_LOCUS37129</name>
</gene>
<evidence type="ECO:0008006" key="4">
    <source>
        <dbReference type="Google" id="ProtNLM"/>
    </source>
</evidence>
<dbReference type="AlphaFoldDB" id="A0A817AJ13"/>
<evidence type="ECO:0000313" key="2">
    <source>
        <dbReference type="EMBL" id="CAF4416624.1"/>
    </source>
</evidence>
<dbReference type="PANTHER" id="PTHR33064:SF37">
    <property type="entry name" value="RIBONUCLEASE H"/>
    <property type="match status" value="1"/>
</dbReference>
<dbReference type="EMBL" id="CAJOBF010029896">
    <property type="protein sequence ID" value="CAF4416624.1"/>
    <property type="molecule type" value="Genomic_DNA"/>
</dbReference>
<name>A0A817AJ13_9BILA</name>
<proteinExistence type="predicted"/>
<dbReference type="InterPro" id="IPR051320">
    <property type="entry name" value="Viral_Replic_Matur_Polypro"/>
</dbReference>
<evidence type="ECO:0000313" key="3">
    <source>
        <dbReference type="Proteomes" id="UP000663887"/>
    </source>
</evidence>
<feature type="non-terminal residue" evidence="1">
    <location>
        <position position="1"/>
    </location>
</feature>
<protein>
    <recommendedName>
        <fullName evidence="4">Reverse transcriptase</fullName>
    </recommendedName>
</protein>
<dbReference type="EMBL" id="CAJNRG010019305">
    <property type="protein sequence ID" value="CAF2271322.1"/>
    <property type="molecule type" value="Genomic_DNA"/>
</dbReference>
<dbReference type="Proteomes" id="UP000663887">
    <property type="component" value="Unassembled WGS sequence"/>
</dbReference>
<organism evidence="1 3">
    <name type="scientific">Rotaria magnacalcarata</name>
    <dbReference type="NCBI Taxonomy" id="392030"/>
    <lineage>
        <taxon>Eukaryota</taxon>
        <taxon>Metazoa</taxon>
        <taxon>Spiralia</taxon>
        <taxon>Gnathifera</taxon>
        <taxon>Rotifera</taxon>
        <taxon>Eurotatoria</taxon>
        <taxon>Bdelloidea</taxon>
        <taxon>Philodinida</taxon>
        <taxon>Philodinidae</taxon>
        <taxon>Rotaria</taxon>
    </lineage>
</organism>
<accession>A0A817AJ13</accession>
<dbReference type="Gene3D" id="3.30.70.270">
    <property type="match status" value="1"/>
</dbReference>
<dbReference type="PANTHER" id="PTHR33064">
    <property type="entry name" value="POL PROTEIN"/>
    <property type="match status" value="1"/>
</dbReference>
<evidence type="ECO:0000313" key="1">
    <source>
        <dbReference type="EMBL" id="CAF2271322.1"/>
    </source>
</evidence>
<dbReference type="InterPro" id="IPR043502">
    <property type="entry name" value="DNA/RNA_pol_sf"/>
</dbReference>
<comment type="caution">
    <text evidence="1">The sequence shown here is derived from an EMBL/GenBank/DDBJ whole genome shotgun (WGS) entry which is preliminary data.</text>
</comment>
<reference evidence="1" key="1">
    <citation type="submission" date="2021-02" db="EMBL/GenBank/DDBJ databases">
        <authorList>
            <person name="Nowell W R."/>
        </authorList>
    </citation>
    <scope>NUCLEOTIDE SEQUENCE</scope>
</reference>
<sequence length="89" mass="10189">GQNISKSSEYIDKIISIPKPKTGKELLSFLGLCGWISKFCYNYTHIAHELIKLQKNDKLSMQAKLIWTDAMNECFINIKDALKQDIKLA</sequence>
<dbReference type="Proteomes" id="UP000663842">
    <property type="component" value="Unassembled WGS sequence"/>
</dbReference>
<dbReference type="SUPFAM" id="SSF56672">
    <property type="entry name" value="DNA/RNA polymerases"/>
    <property type="match status" value="1"/>
</dbReference>